<dbReference type="InterPro" id="IPR013766">
    <property type="entry name" value="Thioredoxin_domain"/>
</dbReference>
<organism evidence="3">
    <name type="scientific">Thiolapillus brandeum</name>
    <dbReference type="NCBI Taxonomy" id="1076588"/>
    <lineage>
        <taxon>Bacteria</taxon>
        <taxon>Pseudomonadati</taxon>
        <taxon>Pseudomonadota</taxon>
        <taxon>Gammaproteobacteria</taxon>
        <taxon>Chromatiales</taxon>
        <taxon>Sedimenticolaceae</taxon>
        <taxon>Thiolapillus</taxon>
    </lineage>
</organism>
<dbReference type="Gene3D" id="3.40.30.10">
    <property type="entry name" value="Glutaredoxin"/>
    <property type="match status" value="2"/>
</dbReference>
<sequence>MFVTLFLWLASASLPAAEEVLEGGVNPGYHEQPEWFKQSFLDLREDVAEAAEAGRRVLLYFYQDGCPYCARLLRENFGDRAIADKTRRNFDVIAINMWGDREVTDMQGNPLTEKQFAAKLRVQYTPTLIFLDERGRPVARLNGYYPPHKFEVVLDYVAGRLEKKQKLADYYRSRNPEPASGELHEEPFFLPAPLKLARRAGGPALAVLFEQRRCRACDELHGDLLKRREIVLALSNLEVARVDLWSKEKVQTPDGRELPAREWAAELGVQYTPTWVFFDREGKEVFRAEAWLKAFHLHGAIDYVATGAWRWQPSFQRFLQHRTDLLHAKGFRVDLLE</sequence>
<dbReference type="EMBL" id="DROM01000044">
    <property type="protein sequence ID" value="HHH12733.1"/>
    <property type="molecule type" value="Genomic_DNA"/>
</dbReference>
<dbReference type="Proteomes" id="UP000886100">
    <property type="component" value="Unassembled WGS sequence"/>
</dbReference>
<proteinExistence type="predicted"/>
<gene>
    <name evidence="3" type="ORF">ENJ98_00690</name>
</gene>
<evidence type="ECO:0000313" key="3">
    <source>
        <dbReference type="EMBL" id="HHH12733.1"/>
    </source>
</evidence>
<dbReference type="InterPro" id="IPR012336">
    <property type="entry name" value="Thioredoxin-like_fold"/>
</dbReference>
<protein>
    <submittedName>
        <fullName evidence="3">Thioredoxin</fullName>
    </submittedName>
</protein>
<feature type="chain" id="PRO_5028099779" evidence="1">
    <location>
        <begin position="17"/>
        <end position="337"/>
    </location>
</feature>
<comment type="caution">
    <text evidence="3">The sequence shown here is derived from an EMBL/GenBank/DDBJ whole genome shotgun (WGS) entry which is preliminary data.</text>
</comment>
<accession>A0A7C5IYK3</accession>
<feature type="domain" description="Thioredoxin" evidence="2">
    <location>
        <begin position="8"/>
        <end position="159"/>
    </location>
</feature>
<dbReference type="InterPro" id="IPR036249">
    <property type="entry name" value="Thioredoxin-like_sf"/>
</dbReference>
<feature type="signal peptide" evidence="1">
    <location>
        <begin position="1"/>
        <end position="16"/>
    </location>
</feature>
<evidence type="ECO:0000256" key="1">
    <source>
        <dbReference type="SAM" id="SignalP"/>
    </source>
</evidence>
<reference evidence="3" key="1">
    <citation type="journal article" date="2020" name="mSystems">
        <title>Genome- and Community-Level Interaction Insights into Carbon Utilization and Element Cycling Functions of Hydrothermarchaeota in Hydrothermal Sediment.</title>
        <authorList>
            <person name="Zhou Z."/>
            <person name="Liu Y."/>
            <person name="Xu W."/>
            <person name="Pan J."/>
            <person name="Luo Z.H."/>
            <person name="Li M."/>
        </authorList>
    </citation>
    <scope>NUCLEOTIDE SEQUENCE [LARGE SCALE GENOMIC DNA]</scope>
    <source>
        <strain evidence="3">HyVt-535</strain>
    </source>
</reference>
<dbReference type="AlphaFoldDB" id="A0A7C5IYK3"/>
<name>A0A7C5IYK3_9GAMM</name>
<keyword evidence="1" id="KW-0732">Signal</keyword>
<dbReference type="CDD" id="cd02951">
    <property type="entry name" value="SoxW"/>
    <property type="match status" value="1"/>
</dbReference>
<dbReference type="Pfam" id="PF13098">
    <property type="entry name" value="Thioredoxin_2"/>
    <property type="match status" value="2"/>
</dbReference>
<evidence type="ECO:0000259" key="2">
    <source>
        <dbReference type="PROSITE" id="PS51352"/>
    </source>
</evidence>
<dbReference type="SUPFAM" id="SSF52833">
    <property type="entry name" value="Thioredoxin-like"/>
    <property type="match status" value="2"/>
</dbReference>
<dbReference type="InterPro" id="IPR041737">
    <property type="entry name" value="SoxW"/>
</dbReference>
<dbReference type="PROSITE" id="PS51352">
    <property type="entry name" value="THIOREDOXIN_2"/>
    <property type="match status" value="1"/>
</dbReference>